<evidence type="ECO:0000313" key="2">
    <source>
        <dbReference type="EMBL" id="KAJ9141934.1"/>
    </source>
</evidence>
<dbReference type="Proteomes" id="UP001174694">
    <property type="component" value="Unassembled WGS sequence"/>
</dbReference>
<sequence length="173" mass="19174">MASHHPSTSSPPFATRTPSGAFKPWAAATSASSSTAEAFTPEMRDRQARGKDPYQLSDGSDDDSAHERGTKMRLGGGRLNKEPFARTERRDFAATVLDSPELLMMFAQSSGDSIPATRLRFMRIMCGYDDEDDDDMAVGQRRRQQHQQQQQQGRPDANRRRGGDRAGAAVTRR</sequence>
<organism evidence="2 3">
    <name type="scientific">Pleurostoma richardsiae</name>
    <dbReference type="NCBI Taxonomy" id="41990"/>
    <lineage>
        <taxon>Eukaryota</taxon>
        <taxon>Fungi</taxon>
        <taxon>Dikarya</taxon>
        <taxon>Ascomycota</taxon>
        <taxon>Pezizomycotina</taxon>
        <taxon>Sordariomycetes</taxon>
        <taxon>Sordariomycetidae</taxon>
        <taxon>Calosphaeriales</taxon>
        <taxon>Pleurostomataceae</taxon>
        <taxon>Pleurostoma</taxon>
    </lineage>
</organism>
<accession>A0AA38RL33</accession>
<protein>
    <submittedName>
        <fullName evidence="2">Uncharacterized protein</fullName>
    </submittedName>
</protein>
<feature type="compositionally biased region" description="Basic and acidic residues" evidence="1">
    <location>
        <begin position="42"/>
        <end position="52"/>
    </location>
</feature>
<feature type="region of interest" description="Disordered" evidence="1">
    <location>
        <begin position="1"/>
        <end position="86"/>
    </location>
</feature>
<evidence type="ECO:0000256" key="1">
    <source>
        <dbReference type="SAM" id="MobiDB-lite"/>
    </source>
</evidence>
<gene>
    <name evidence="2" type="ORF">NKR23_g7630</name>
</gene>
<feature type="compositionally biased region" description="Polar residues" evidence="1">
    <location>
        <begin position="1"/>
        <end position="18"/>
    </location>
</feature>
<name>A0AA38RL33_9PEZI</name>
<dbReference type="AlphaFoldDB" id="A0AA38RL33"/>
<feature type="compositionally biased region" description="Low complexity" evidence="1">
    <location>
        <begin position="26"/>
        <end position="36"/>
    </location>
</feature>
<comment type="caution">
    <text evidence="2">The sequence shown here is derived from an EMBL/GenBank/DDBJ whole genome shotgun (WGS) entry which is preliminary data.</text>
</comment>
<evidence type="ECO:0000313" key="3">
    <source>
        <dbReference type="Proteomes" id="UP001174694"/>
    </source>
</evidence>
<feature type="compositionally biased region" description="Low complexity" evidence="1">
    <location>
        <begin position="146"/>
        <end position="155"/>
    </location>
</feature>
<dbReference type="EMBL" id="JANBVO010000024">
    <property type="protein sequence ID" value="KAJ9141934.1"/>
    <property type="molecule type" value="Genomic_DNA"/>
</dbReference>
<reference evidence="2" key="1">
    <citation type="submission" date="2022-07" db="EMBL/GenBank/DDBJ databases">
        <title>Fungi with potential for degradation of polypropylene.</title>
        <authorList>
            <person name="Gostincar C."/>
        </authorList>
    </citation>
    <scope>NUCLEOTIDE SEQUENCE</scope>
    <source>
        <strain evidence="2">EXF-13308</strain>
    </source>
</reference>
<proteinExistence type="predicted"/>
<keyword evidence="3" id="KW-1185">Reference proteome</keyword>
<feature type="region of interest" description="Disordered" evidence="1">
    <location>
        <begin position="130"/>
        <end position="173"/>
    </location>
</feature>